<reference evidence="1 2" key="1">
    <citation type="submission" date="2013-01" db="EMBL/GenBank/DDBJ databases">
        <authorList>
            <person name="Harkins D.M."/>
            <person name="Durkin A.S."/>
            <person name="Brinkac L.M."/>
            <person name="Haft D.H."/>
            <person name="Selengut J.D."/>
            <person name="Sanka R."/>
            <person name="DePew J."/>
            <person name="Purushe J."/>
            <person name="Whelen A.C."/>
            <person name="Vinetz J.M."/>
            <person name="Sutton G.G."/>
            <person name="Nierman W.C."/>
            <person name="Fouts D.E."/>
        </authorList>
    </citation>
    <scope>NUCLEOTIDE SEQUENCE [LARGE SCALE GENOMIC DNA]</scope>
    <source>
        <strain evidence="1 2">2007001578</strain>
    </source>
</reference>
<sequence>MLRGFLFLRDSLFRRNLSKKNYKNHNLSELIWIELQKMNI</sequence>
<protein>
    <submittedName>
        <fullName evidence="1">Uncharacterized protein</fullName>
    </submittedName>
</protein>
<comment type="caution">
    <text evidence="1">The sequence shown here is derived from an EMBL/GenBank/DDBJ whole genome shotgun (WGS) entry which is preliminary data.</text>
</comment>
<evidence type="ECO:0000313" key="2">
    <source>
        <dbReference type="Proteomes" id="UP000012099"/>
    </source>
</evidence>
<proteinExistence type="predicted"/>
<organism evidence="1 2">
    <name type="scientific">Leptospira noguchii str. 2007001578</name>
    <dbReference type="NCBI Taxonomy" id="1049974"/>
    <lineage>
        <taxon>Bacteria</taxon>
        <taxon>Pseudomonadati</taxon>
        <taxon>Spirochaetota</taxon>
        <taxon>Spirochaetia</taxon>
        <taxon>Leptospirales</taxon>
        <taxon>Leptospiraceae</taxon>
        <taxon>Leptospira</taxon>
    </lineage>
</organism>
<evidence type="ECO:0000313" key="1">
    <source>
        <dbReference type="EMBL" id="EMN00353.1"/>
    </source>
</evidence>
<gene>
    <name evidence="1" type="ORF">LEP1GSC035_3104</name>
</gene>
<accession>A0ABP2TBC8</accession>
<dbReference type="EMBL" id="AHMH02000093">
    <property type="protein sequence ID" value="EMN00353.1"/>
    <property type="molecule type" value="Genomic_DNA"/>
</dbReference>
<name>A0ABP2TBC8_9LEPT</name>
<keyword evidence="2" id="KW-1185">Reference proteome</keyword>
<dbReference type="Proteomes" id="UP000012099">
    <property type="component" value="Unassembled WGS sequence"/>
</dbReference>